<evidence type="ECO:0000256" key="7">
    <source>
        <dbReference type="ARBA" id="ARBA00023012"/>
    </source>
</evidence>
<keyword evidence="4" id="KW-0808">Transferase</keyword>
<evidence type="ECO:0000313" key="14">
    <source>
        <dbReference type="EMBL" id="QIA65121.1"/>
    </source>
</evidence>
<dbReference type="AlphaFoldDB" id="A0A7Z2T6B6"/>
<feature type="transmembrane region" description="Helical" evidence="9">
    <location>
        <begin position="16"/>
        <end position="37"/>
    </location>
</feature>
<dbReference type="InterPro" id="IPR003661">
    <property type="entry name" value="HisK_dim/P_dom"/>
</dbReference>
<feature type="domain" description="Response regulatory" evidence="11">
    <location>
        <begin position="705"/>
        <end position="820"/>
    </location>
</feature>
<reference evidence="14 15" key="1">
    <citation type="submission" date="2020-01" db="EMBL/GenBank/DDBJ databases">
        <title>Whole genome and functional gene identification of agarase of Vibrio HN897.</title>
        <authorList>
            <person name="Liu Y."/>
            <person name="Zhao Z."/>
        </authorList>
    </citation>
    <scope>NUCLEOTIDE SEQUENCE [LARGE SCALE GENOMIC DNA]</scope>
    <source>
        <strain evidence="14 15">HN897</strain>
    </source>
</reference>
<organism evidence="14 15">
    <name type="scientific">Vibrio astriarenae</name>
    <dbReference type="NCBI Taxonomy" id="1481923"/>
    <lineage>
        <taxon>Bacteria</taxon>
        <taxon>Pseudomonadati</taxon>
        <taxon>Pseudomonadota</taxon>
        <taxon>Gammaproteobacteria</taxon>
        <taxon>Vibrionales</taxon>
        <taxon>Vibrionaceae</taxon>
        <taxon>Vibrio</taxon>
    </lineage>
</organism>
<feature type="domain" description="Histidine kinase" evidence="10">
    <location>
        <begin position="467"/>
        <end position="684"/>
    </location>
</feature>
<dbReference type="SUPFAM" id="SSF47384">
    <property type="entry name" value="Homodimeric domain of signal transducing histidine kinase"/>
    <property type="match status" value="1"/>
</dbReference>
<keyword evidence="5" id="KW-0418">Kinase</keyword>
<feature type="domain" description="PAC" evidence="13">
    <location>
        <begin position="397"/>
        <end position="449"/>
    </location>
</feature>
<dbReference type="SMART" id="SM00448">
    <property type="entry name" value="REC"/>
    <property type="match status" value="1"/>
</dbReference>
<dbReference type="InterPro" id="IPR003594">
    <property type="entry name" value="HATPase_dom"/>
</dbReference>
<feature type="transmembrane region" description="Helical" evidence="9">
    <location>
        <begin position="273"/>
        <end position="292"/>
    </location>
</feature>
<evidence type="ECO:0000259" key="13">
    <source>
        <dbReference type="PROSITE" id="PS50113"/>
    </source>
</evidence>
<dbReference type="SMART" id="SM00387">
    <property type="entry name" value="HATPase_c"/>
    <property type="match status" value="1"/>
</dbReference>
<evidence type="ECO:0000256" key="3">
    <source>
        <dbReference type="ARBA" id="ARBA00022553"/>
    </source>
</evidence>
<comment type="catalytic activity">
    <reaction evidence="1">
        <text>ATP + protein L-histidine = ADP + protein N-phospho-L-histidine.</text>
        <dbReference type="EC" id="2.7.13.3"/>
    </reaction>
</comment>
<dbReference type="PROSITE" id="PS50109">
    <property type="entry name" value="HIS_KIN"/>
    <property type="match status" value="1"/>
</dbReference>
<dbReference type="InterPro" id="IPR005467">
    <property type="entry name" value="His_kinase_dom"/>
</dbReference>
<evidence type="ECO:0000256" key="4">
    <source>
        <dbReference type="ARBA" id="ARBA00022679"/>
    </source>
</evidence>
<dbReference type="NCBIfam" id="TIGR00229">
    <property type="entry name" value="sensory_box"/>
    <property type="match status" value="1"/>
</dbReference>
<dbReference type="PANTHER" id="PTHR43047:SF78">
    <property type="entry name" value="SENSORY_REGULATORY PROTEIN RPFC"/>
    <property type="match status" value="1"/>
</dbReference>
<dbReference type="SUPFAM" id="SSF55785">
    <property type="entry name" value="PYP-like sensor domain (PAS domain)"/>
    <property type="match status" value="1"/>
</dbReference>
<dbReference type="SUPFAM" id="SSF55874">
    <property type="entry name" value="ATPase domain of HSP90 chaperone/DNA topoisomerase II/histidine kinase"/>
    <property type="match status" value="1"/>
</dbReference>
<accession>A0A7Z2T6B6</accession>
<dbReference type="FunFam" id="3.30.565.10:FF:000010">
    <property type="entry name" value="Sensor histidine kinase RcsC"/>
    <property type="match status" value="1"/>
</dbReference>
<sequence length="829" mass="92135">MSGSSTKKLSKFSPNGLLMLFVVAITLVFGGTSMLVVSSQTRQSIEQLQDGNGAFELESARIFIEQYLEVAEDRIVLASQNPLLADALAEKDKANLTYLLDRYRGSNQPILFAARDIDGQIQYEDTFRHPASVQEAVIFEAMANATTDERIVYLLHDDTSHICLKLFMPVKREGQFVGMLYGEVPVDYDEFFGSFINGRERWYELSQDSVGDIIKAEDLDDHYYQHVEHNSTDKSVGSWHTESVNLTKGGLVLTQGLSQSFVNQQIAGIQNDLVKSLLVVVFISSLLVAYLGKKLFINPHYQLERSKRELEDSNQQLSDKERESDLLATVVRATKDSVVITDSNGKIEWVNKAFETMTGYSLDSIVGRSPGSFLQGDGTDPETVGQLNQAIKKGVQHKAEILNYTIDGQPYWVEIDIMPLVNEEGVVERYIAIERDVTELKRLVKEQADATSAANSANEAKSKFLATMSHEIRTPMNGLLGLLQMLEEDIENQEQKKVVSLALGSGEHLVSILNDILDLAKIESDALVLDVQPFKMDDVVNPVMSTYQTLCSEKGLQFVFNNYCPEHSVYSGDSVRIRQVVLNLVGNALKFTEEGAIHVVIEQIAGGKAQFSIKDTGIGIPKDRIETIFDEFEQAEISTNRKYGGTGLGLAICYRLTKLMNGTLEVTSEEGVGSCFTFTIPLPMMMSNSRSTTEHSGVMDFSNYRALVADDNNMNRIIAKGFLDKLGIENETCSNGKEAIELLETGHFNLLIIDNHMPELSGVEAVKQIRDSGIDNLIIFGWTADIMQKSTRSFIEAGADEVLAKPLIKKDLTDALIHYAEKLEVVEKV</sequence>
<evidence type="ECO:0000256" key="2">
    <source>
        <dbReference type="ARBA" id="ARBA00012438"/>
    </source>
</evidence>
<evidence type="ECO:0000256" key="1">
    <source>
        <dbReference type="ARBA" id="ARBA00000085"/>
    </source>
</evidence>
<evidence type="ECO:0000256" key="9">
    <source>
        <dbReference type="SAM" id="Phobius"/>
    </source>
</evidence>
<name>A0A7Z2T6B6_9VIBR</name>
<protein>
    <recommendedName>
        <fullName evidence="2">histidine kinase</fullName>
        <ecNumber evidence="2">2.7.13.3</ecNumber>
    </recommendedName>
</protein>
<dbReference type="Pfam" id="PF00512">
    <property type="entry name" value="HisKA"/>
    <property type="match status" value="1"/>
</dbReference>
<dbReference type="GO" id="GO:0016787">
    <property type="term" value="F:hydrolase activity"/>
    <property type="evidence" value="ECO:0007669"/>
    <property type="project" value="UniProtKB-KW"/>
</dbReference>
<evidence type="ECO:0000313" key="15">
    <source>
        <dbReference type="Proteomes" id="UP000464262"/>
    </source>
</evidence>
<keyword evidence="7" id="KW-0902">Two-component regulatory system</keyword>
<dbReference type="Pfam" id="PF13426">
    <property type="entry name" value="PAS_9"/>
    <property type="match status" value="1"/>
</dbReference>
<dbReference type="SMART" id="SM00091">
    <property type="entry name" value="PAS"/>
    <property type="match status" value="1"/>
</dbReference>
<dbReference type="InterPro" id="IPR035965">
    <property type="entry name" value="PAS-like_dom_sf"/>
</dbReference>
<gene>
    <name evidence="14" type="ORF">GT360_16305</name>
</gene>
<keyword evidence="9" id="KW-0472">Membrane</keyword>
<dbReference type="CDD" id="cd00130">
    <property type="entry name" value="PAS"/>
    <property type="match status" value="1"/>
</dbReference>
<dbReference type="PANTHER" id="PTHR43047">
    <property type="entry name" value="TWO-COMPONENT HISTIDINE PROTEIN KINASE"/>
    <property type="match status" value="1"/>
</dbReference>
<dbReference type="EMBL" id="CP047476">
    <property type="protein sequence ID" value="QIA65121.1"/>
    <property type="molecule type" value="Genomic_DNA"/>
</dbReference>
<dbReference type="CDD" id="cd00082">
    <property type="entry name" value="HisKA"/>
    <property type="match status" value="1"/>
</dbReference>
<dbReference type="EC" id="2.7.13.3" evidence="2"/>
<dbReference type="Pfam" id="PF02518">
    <property type="entry name" value="HATPase_c"/>
    <property type="match status" value="1"/>
</dbReference>
<dbReference type="InterPro" id="IPR011006">
    <property type="entry name" value="CheY-like_superfamily"/>
</dbReference>
<evidence type="ECO:0000259" key="10">
    <source>
        <dbReference type="PROSITE" id="PS50109"/>
    </source>
</evidence>
<evidence type="ECO:0000259" key="12">
    <source>
        <dbReference type="PROSITE" id="PS50112"/>
    </source>
</evidence>
<feature type="modified residue" description="4-aspartylphosphate" evidence="8">
    <location>
        <position position="754"/>
    </location>
</feature>
<dbReference type="InterPro" id="IPR004358">
    <property type="entry name" value="Sig_transdc_His_kin-like_C"/>
</dbReference>
<dbReference type="Gene3D" id="3.40.50.2300">
    <property type="match status" value="1"/>
</dbReference>
<evidence type="ECO:0000256" key="6">
    <source>
        <dbReference type="ARBA" id="ARBA00022801"/>
    </source>
</evidence>
<dbReference type="SMART" id="SM00086">
    <property type="entry name" value="PAC"/>
    <property type="match status" value="1"/>
</dbReference>
<evidence type="ECO:0000256" key="8">
    <source>
        <dbReference type="PROSITE-ProRule" id="PRU00169"/>
    </source>
</evidence>
<dbReference type="Gene3D" id="1.10.287.130">
    <property type="match status" value="1"/>
</dbReference>
<keyword evidence="6" id="KW-0378">Hydrolase</keyword>
<dbReference type="SUPFAM" id="SSF52172">
    <property type="entry name" value="CheY-like"/>
    <property type="match status" value="1"/>
</dbReference>
<dbReference type="PRINTS" id="PR00344">
    <property type="entry name" value="BCTRLSENSOR"/>
</dbReference>
<dbReference type="InterPro" id="IPR001789">
    <property type="entry name" value="Sig_transdc_resp-reg_receiver"/>
</dbReference>
<dbReference type="Gene3D" id="3.30.450.20">
    <property type="entry name" value="PAS domain"/>
    <property type="match status" value="1"/>
</dbReference>
<evidence type="ECO:0000256" key="5">
    <source>
        <dbReference type="ARBA" id="ARBA00022777"/>
    </source>
</evidence>
<feature type="domain" description="PAS" evidence="12">
    <location>
        <begin position="323"/>
        <end position="398"/>
    </location>
</feature>
<dbReference type="CDD" id="cd16922">
    <property type="entry name" value="HATPase_EvgS-ArcB-TorS-like"/>
    <property type="match status" value="1"/>
</dbReference>
<dbReference type="CDD" id="cd17546">
    <property type="entry name" value="REC_hyHK_CKI1_RcsC-like"/>
    <property type="match status" value="1"/>
</dbReference>
<dbReference type="InterPro" id="IPR036890">
    <property type="entry name" value="HATPase_C_sf"/>
</dbReference>
<dbReference type="InterPro" id="IPR000014">
    <property type="entry name" value="PAS"/>
</dbReference>
<keyword evidence="15" id="KW-1185">Reference proteome</keyword>
<dbReference type="KEGG" id="vas:GT360_16305"/>
<dbReference type="Proteomes" id="UP000464262">
    <property type="component" value="Chromosome 2"/>
</dbReference>
<dbReference type="InterPro" id="IPR001610">
    <property type="entry name" value="PAC"/>
</dbReference>
<proteinExistence type="predicted"/>
<evidence type="ECO:0000259" key="11">
    <source>
        <dbReference type="PROSITE" id="PS50110"/>
    </source>
</evidence>
<dbReference type="InterPro" id="IPR036097">
    <property type="entry name" value="HisK_dim/P_sf"/>
</dbReference>
<keyword evidence="9" id="KW-0812">Transmembrane</keyword>
<dbReference type="PROSITE" id="PS50110">
    <property type="entry name" value="RESPONSE_REGULATORY"/>
    <property type="match status" value="1"/>
</dbReference>
<keyword evidence="9" id="KW-1133">Transmembrane helix</keyword>
<dbReference type="GO" id="GO:0000155">
    <property type="term" value="F:phosphorelay sensor kinase activity"/>
    <property type="evidence" value="ECO:0007669"/>
    <property type="project" value="InterPro"/>
</dbReference>
<dbReference type="Pfam" id="PF00072">
    <property type="entry name" value="Response_reg"/>
    <property type="match status" value="1"/>
</dbReference>
<dbReference type="Gene3D" id="3.30.565.10">
    <property type="entry name" value="Histidine kinase-like ATPase, C-terminal domain"/>
    <property type="match status" value="1"/>
</dbReference>
<dbReference type="SMART" id="SM00388">
    <property type="entry name" value="HisKA"/>
    <property type="match status" value="1"/>
</dbReference>
<dbReference type="InterPro" id="IPR000700">
    <property type="entry name" value="PAS-assoc_C"/>
</dbReference>
<dbReference type="PROSITE" id="PS50112">
    <property type="entry name" value="PAS"/>
    <property type="match status" value="1"/>
</dbReference>
<dbReference type="PROSITE" id="PS50113">
    <property type="entry name" value="PAC"/>
    <property type="match status" value="1"/>
</dbReference>
<keyword evidence="3 8" id="KW-0597">Phosphoprotein</keyword>